<sequence>MLFMKRLSALILISVILLCSCQSNINTNTSSESATTAAESTVSVIEIESEPVAGSVPQSSAASEMVPEPLSYQEYFSKTRKFKSETQSKEYDKYAYYINSEAYIHHKDIRENYLCRQEIDSGKYEAVISDEVSSFCFYKNGTILCVVNKAQIIQYDMEGNKLGLVFEAKEPISNLISSSELIFYFANKTIYRLYIPTQTLDVIYHNDDIVAYKPISNIEIQFEKDNPEWINYYNETNDVEGAMNMPRTFIYYYNAMTGEQHIIPTAYGDFQQNP</sequence>
<feature type="chain" id="PRO_5011747516" description="DUF5050 domain-containing protein" evidence="1">
    <location>
        <begin position="26"/>
        <end position="274"/>
    </location>
</feature>
<keyword evidence="3" id="KW-1185">Reference proteome</keyword>
<dbReference type="PROSITE" id="PS51257">
    <property type="entry name" value="PROKAR_LIPOPROTEIN"/>
    <property type="match status" value="1"/>
</dbReference>
<reference evidence="2 3" key="1">
    <citation type="submission" date="2016-10" db="EMBL/GenBank/DDBJ databases">
        <authorList>
            <person name="de Groot N.N."/>
        </authorList>
    </citation>
    <scope>NUCLEOTIDE SEQUENCE [LARGE SCALE GENOMIC DNA]</scope>
    <source>
        <strain evidence="2 3">CGMCC 1.5012</strain>
    </source>
</reference>
<dbReference type="AlphaFoldDB" id="A0A1G9XB86"/>
<evidence type="ECO:0000313" key="3">
    <source>
        <dbReference type="Proteomes" id="UP000199182"/>
    </source>
</evidence>
<dbReference type="Proteomes" id="UP000199182">
    <property type="component" value="Unassembled WGS sequence"/>
</dbReference>
<name>A0A1G9XB86_9FIRM</name>
<evidence type="ECO:0008006" key="4">
    <source>
        <dbReference type="Google" id="ProtNLM"/>
    </source>
</evidence>
<accession>A0A1G9XB86</accession>
<dbReference type="EMBL" id="FNID01000008">
    <property type="protein sequence ID" value="SDM93994.1"/>
    <property type="molecule type" value="Genomic_DNA"/>
</dbReference>
<proteinExistence type="predicted"/>
<feature type="signal peptide" evidence="1">
    <location>
        <begin position="1"/>
        <end position="25"/>
    </location>
</feature>
<evidence type="ECO:0000313" key="2">
    <source>
        <dbReference type="EMBL" id="SDM93994.1"/>
    </source>
</evidence>
<keyword evidence="1" id="KW-0732">Signal</keyword>
<organism evidence="2 3">
    <name type="scientific">Acetanaerobacterium elongatum</name>
    <dbReference type="NCBI Taxonomy" id="258515"/>
    <lineage>
        <taxon>Bacteria</taxon>
        <taxon>Bacillati</taxon>
        <taxon>Bacillota</taxon>
        <taxon>Clostridia</taxon>
        <taxon>Eubacteriales</taxon>
        <taxon>Oscillospiraceae</taxon>
        <taxon>Acetanaerobacterium</taxon>
    </lineage>
</organism>
<protein>
    <recommendedName>
        <fullName evidence="4">DUF5050 domain-containing protein</fullName>
    </recommendedName>
</protein>
<gene>
    <name evidence="2" type="ORF">SAMN05192585_10820</name>
</gene>
<evidence type="ECO:0000256" key="1">
    <source>
        <dbReference type="SAM" id="SignalP"/>
    </source>
</evidence>